<comment type="caution">
    <text evidence="2">The sequence shown here is derived from an EMBL/GenBank/DDBJ whole genome shotgun (WGS) entry which is preliminary data.</text>
</comment>
<sequence length="313" mass="35491">MGWFSAIFGSKSDPLTSLDPKLREYLEKESPLKYTPNKPAPPPRPASPAKSQDGDKVATAEAAKPAVPAASLYQDGRYAHLWKTYRPLAQIEEETASDHDKMMNVFEAFKARRAKLGRAAMENCIMQQEEWTNCMRNGSWEDQLVMCKYQVRRFERCYLMQTRFLKALGYGSDMNRHPDVDEDIQMHADALFQRMLEHEAAVEHAKQHGTPMPVFQVQLPSAPSTTTPPPELPKAVRDRLDDMPEADRAAEEAAIRADLHIKSALASEVSKLWDKQREDRQARMDAGKGTYWDTLATLFSTSSDDEKDGKDKK</sequence>
<keyword evidence="3" id="KW-1185">Reference proteome</keyword>
<dbReference type="AlphaFoldDB" id="A0A2C5Y8X1"/>
<evidence type="ECO:0000256" key="1">
    <source>
        <dbReference type="SAM" id="MobiDB-lite"/>
    </source>
</evidence>
<dbReference type="STRING" id="1399860.A0A2C5Y8X1"/>
<dbReference type="EMBL" id="NJET01000052">
    <property type="protein sequence ID" value="PHH63331.1"/>
    <property type="molecule type" value="Genomic_DNA"/>
</dbReference>
<reference evidence="2 3" key="1">
    <citation type="submission" date="2017-06" db="EMBL/GenBank/DDBJ databases">
        <title>Ant-infecting Ophiocordyceps genomes reveal a high diversity of potential behavioral manipulation genes and a possible major role for enterotoxins.</title>
        <authorList>
            <person name="De Bekker C."/>
            <person name="Evans H.C."/>
            <person name="Brachmann A."/>
            <person name="Hughes D.P."/>
        </authorList>
    </citation>
    <scope>NUCLEOTIDE SEQUENCE [LARGE SCALE GENOMIC DNA]</scope>
    <source>
        <strain evidence="2 3">Map64</strain>
    </source>
</reference>
<feature type="region of interest" description="Disordered" evidence="1">
    <location>
        <begin position="26"/>
        <end position="63"/>
    </location>
</feature>
<name>A0A2C5Y8X1_9HYPO</name>
<accession>A0A2C5Y8X1</accession>
<dbReference type="OrthoDB" id="2103031at2759"/>
<evidence type="ECO:0008006" key="4">
    <source>
        <dbReference type="Google" id="ProtNLM"/>
    </source>
</evidence>
<gene>
    <name evidence="2" type="ORF">CDD81_6105</name>
</gene>
<proteinExistence type="predicted"/>
<evidence type="ECO:0000313" key="3">
    <source>
        <dbReference type="Proteomes" id="UP000226192"/>
    </source>
</evidence>
<protein>
    <recommendedName>
        <fullName evidence="4">Autophagy-related protein 6</fullName>
    </recommendedName>
</protein>
<evidence type="ECO:0000313" key="2">
    <source>
        <dbReference type="EMBL" id="PHH63331.1"/>
    </source>
</evidence>
<organism evidence="2 3">
    <name type="scientific">Ophiocordyceps australis</name>
    <dbReference type="NCBI Taxonomy" id="1399860"/>
    <lineage>
        <taxon>Eukaryota</taxon>
        <taxon>Fungi</taxon>
        <taxon>Dikarya</taxon>
        <taxon>Ascomycota</taxon>
        <taxon>Pezizomycotina</taxon>
        <taxon>Sordariomycetes</taxon>
        <taxon>Hypocreomycetidae</taxon>
        <taxon>Hypocreales</taxon>
        <taxon>Ophiocordycipitaceae</taxon>
        <taxon>Ophiocordyceps</taxon>
    </lineage>
</organism>
<dbReference type="Proteomes" id="UP000226192">
    <property type="component" value="Unassembled WGS sequence"/>
</dbReference>